<dbReference type="Proteomes" id="UP000318825">
    <property type="component" value="Unassembled WGS sequence"/>
</dbReference>
<dbReference type="RefSeq" id="WP_141384659.1">
    <property type="nucleotide sequence ID" value="NZ_BJNF01000081.1"/>
</dbReference>
<dbReference type="InterPro" id="IPR041698">
    <property type="entry name" value="Methyltransf_25"/>
</dbReference>
<dbReference type="AlphaFoldDB" id="A0A4Y3WEH3"/>
<dbReference type="GO" id="GO:0008168">
    <property type="term" value="F:methyltransferase activity"/>
    <property type="evidence" value="ECO:0007669"/>
    <property type="project" value="UniProtKB-KW"/>
</dbReference>
<protein>
    <submittedName>
        <fullName evidence="2">SAM-dependent methyltransferase</fullName>
    </submittedName>
</protein>
<comment type="caution">
    <text evidence="2">The sequence shown here is derived from an EMBL/GenBank/DDBJ whole genome shotgun (WGS) entry which is preliminary data.</text>
</comment>
<name>A0A4Y3WEH3_NITWI</name>
<feature type="domain" description="Methyltransferase" evidence="1">
    <location>
        <begin position="59"/>
        <end position="117"/>
    </location>
</feature>
<keyword evidence="2" id="KW-0489">Methyltransferase</keyword>
<dbReference type="OrthoDB" id="5642573at2"/>
<proteinExistence type="predicted"/>
<dbReference type="Pfam" id="PF13649">
    <property type="entry name" value="Methyltransf_25"/>
    <property type="match status" value="1"/>
</dbReference>
<organism evidence="2 3">
    <name type="scientific">Nitrobacter winogradskyi</name>
    <name type="common">Nitrobacter agilis</name>
    <dbReference type="NCBI Taxonomy" id="913"/>
    <lineage>
        <taxon>Bacteria</taxon>
        <taxon>Pseudomonadati</taxon>
        <taxon>Pseudomonadota</taxon>
        <taxon>Alphaproteobacteria</taxon>
        <taxon>Hyphomicrobiales</taxon>
        <taxon>Nitrobacteraceae</taxon>
        <taxon>Nitrobacter</taxon>
    </lineage>
</organism>
<evidence type="ECO:0000259" key="1">
    <source>
        <dbReference type="Pfam" id="PF13649"/>
    </source>
</evidence>
<evidence type="ECO:0000313" key="2">
    <source>
        <dbReference type="EMBL" id="GEC16918.1"/>
    </source>
</evidence>
<dbReference type="EMBL" id="BJNF01000081">
    <property type="protein sequence ID" value="GEC16918.1"/>
    <property type="molecule type" value="Genomic_DNA"/>
</dbReference>
<reference evidence="2 3" key="1">
    <citation type="submission" date="2019-06" db="EMBL/GenBank/DDBJ databases">
        <title>Whole genome shotgun sequence of Nitrobacter winogradskyi NBRC 14297.</title>
        <authorList>
            <person name="Hosoyama A."/>
            <person name="Uohara A."/>
            <person name="Ohji S."/>
            <person name="Ichikawa N."/>
        </authorList>
    </citation>
    <scope>NUCLEOTIDE SEQUENCE [LARGE SCALE GENOMIC DNA]</scope>
    <source>
        <strain evidence="2 3">NBRC 14297</strain>
    </source>
</reference>
<sequence length="280" mass="30938">MASGLIDWELLDALSTSPAMSQPAMWNAFADRYNGYVAMQADYTRLQIGAMKISPDDTVVDVGAGPGRITLQAAEKARLVTAIDVSRDMLDHLEANVAARSLQNVRPLHLSWDEVVPGDNVPLHDIVVASRSPAMRDLKKLDALALKYVFVMTFCGPSLKSFHDTLVTGIEPEPPRGNGGYRSPMAGYALVFNRLIDMGIEANVGYLPDGFSGSWRGWDDLIAHFSWLRIPPDGLDRFRNNITPYLTQDTTGLHLRMETRTAVIWWKKDPRLPDAGSSAI</sequence>
<gene>
    <name evidence="2" type="ORF">NWI01_28100</name>
</gene>
<evidence type="ECO:0000313" key="3">
    <source>
        <dbReference type="Proteomes" id="UP000318825"/>
    </source>
</evidence>
<dbReference type="Gene3D" id="3.40.50.150">
    <property type="entry name" value="Vaccinia Virus protein VP39"/>
    <property type="match status" value="1"/>
</dbReference>
<dbReference type="InterPro" id="IPR029063">
    <property type="entry name" value="SAM-dependent_MTases_sf"/>
</dbReference>
<dbReference type="SUPFAM" id="SSF53335">
    <property type="entry name" value="S-adenosyl-L-methionine-dependent methyltransferases"/>
    <property type="match status" value="1"/>
</dbReference>
<dbReference type="GO" id="GO:0032259">
    <property type="term" value="P:methylation"/>
    <property type="evidence" value="ECO:0007669"/>
    <property type="project" value="UniProtKB-KW"/>
</dbReference>
<dbReference type="CDD" id="cd02440">
    <property type="entry name" value="AdoMet_MTases"/>
    <property type="match status" value="1"/>
</dbReference>
<keyword evidence="2" id="KW-0808">Transferase</keyword>
<accession>A0A4Y3WEH3</accession>